<dbReference type="AlphaFoldDB" id="A0A915YGH7"/>
<feature type="chain" id="PRO_5038128242" description="Fibrobacter succinogenes major paralogous domain-containing protein" evidence="1">
    <location>
        <begin position="24"/>
        <end position="237"/>
    </location>
</feature>
<dbReference type="InterPro" id="IPR011871">
    <property type="entry name" value="Fib_succ_major"/>
</dbReference>
<name>A0A915YGH7_9BACT</name>
<protein>
    <recommendedName>
        <fullName evidence="2">Fibrobacter succinogenes major paralogous domain-containing protein</fullName>
    </recommendedName>
</protein>
<evidence type="ECO:0000256" key="1">
    <source>
        <dbReference type="SAM" id="SignalP"/>
    </source>
</evidence>
<dbReference type="KEGG" id="aup:AsAng_0034430"/>
<dbReference type="RefSeq" id="WP_264788076.1">
    <property type="nucleotide sequence ID" value="NZ_AP026867.1"/>
</dbReference>
<evidence type="ECO:0000313" key="4">
    <source>
        <dbReference type="Proteomes" id="UP001060919"/>
    </source>
</evidence>
<reference evidence="3" key="1">
    <citation type="submission" date="2022-09" db="EMBL/GenBank/DDBJ databases">
        <title>Aureispira anguillicida sp. nov., isolated from Leptocephalus of Japanese eel Anguilla japonica.</title>
        <authorList>
            <person name="Yuasa K."/>
            <person name="Mekata T."/>
            <person name="Ikunari K."/>
        </authorList>
    </citation>
    <scope>NUCLEOTIDE SEQUENCE</scope>
    <source>
        <strain evidence="3">EL160426</strain>
    </source>
</reference>
<dbReference type="NCBIfam" id="TIGR02145">
    <property type="entry name" value="Fib_succ_major"/>
    <property type="match status" value="1"/>
</dbReference>
<dbReference type="PROSITE" id="PS51257">
    <property type="entry name" value="PROKAR_LIPOPROTEIN"/>
    <property type="match status" value="1"/>
</dbReference>
<organism evidence="3 4">
    <name type="scientific">Aureispira anguillae</name>
    <dbReference type="NCBI Taxonomy" id="2864201"/>
    <lineage>
        <taxon>Bacteria</taxon>
        <taxon>Pseudomonadati</taxon>
        <taxon>Bacteroidota</taxon>
        <taxon>Saprospiria</taxon>
        <taxon>Saprospirales</taxon>
        <taxon>Saprospiraceae</taxon>
        <taxon>Aureispira</taxon>
    </lineage>
</organism>
<dbReference type="Proteomes" id="UP001060919">
    <property type="component" value="Chromosome"/>
</dbReference>
<sequence length="237" mass="27023">MLSIKKILYFVPVLVLCSFYSCYNPDPCEAYNPIDQNFRCQPVLGAFMDTRDSTTYETVTVCNQTWMAEHLAYNTPDTLQYVLSDSMGRSMVIPGLDTVYENKYWYNFASAQYACPNGWHLPSVSEWGILEINLGMNPQDTIDYPFFGRACGLPPVFMSTTGWNGRGTNTSKFNLKGPVVENLWTTSFYSYYLTPSAPDIRPVYKTFSSTALLIHNDVYKNIANDDKYVCCIRCIKD</sequence>
<feature type="domain" description="Fibrobacter succinogenes major paralogous" evidence="2">
    <location>
        <begin position="59"/>
        <end position="236"/>
    </location>
</feature>
<evidence type="ECO:0000313" key="3">
    <source>
        <dbReference type="EMBL" id="BDS12718.1"/>
    </source>
</evidence>
<accession>A0A915YGH7</accession>
<proteinExistence type="predicted"/>
<keyword evidence="1" id="KW-0732">Signal</keyword>
<keyword evidence="4" id="KW-1185">Reference proteome</keyword>
<dbReference type="EMBL" id="AP026867">
    <property type="protein sequence ID" value="BDS12718.1"/>
    <property type="molecule type" value="Genomic_DNA"/>
</dbReference>
<gene>
    <name evidence="3" type="ORF">AsAng_0034430</name>
</gene>
<evidence type="ECO:0000259" key="2">
    <source>
        <dbReference type="Pfam" id="PF09603"/>
    </source>
</evidence>
<feature type="signal peptide" evidence="1">
    <location>
        <begin position="1"/>
        <end position="23"/>
    </location>
</feature>
<dbReference type="Pfam" id="PF09603">
    <property type="entry name" value="Fib_succ_major"/>
    <property type="match status" value="1"/>
</dbReference>